<feature type="domain" description="NAD-glutamate dehydrogenase ACT3" evidence="6">
    <location>
        <begin position="528"/>
        <end position="599"/>
    </location>
</feature>
<evidence type="ECO:0000256" key="1">
    <source>
        <dbReference type="ARBA" id="ARBA00023002"/>
    </source>
</evidence>
<dbReference type="InterPro" id="IPR049064">
    <property type="entry name" value="NAD_Glu_DH_ACT3"/>
</dbReference>
<dbReference type="InterPro" id="IPR024727">
    <property type="entry name" value="NAD_Glu_DH_N_ACT1"/>
</dbReference>
<proteinExistence type="predicted"/>
<dbReference type="Pfam" id="PF21078">
    <property type="entry name" value="GDH_HM3"/>
    <property type="match status" value="1"/>
</dbReference>
<dbReference type="InterPro" id="IPR046346">
    <property type="entry name" value="Aminoacid_DH-like_N_sf"/>
</dbReference>
<dbReference type="InterPro" id="IPR049062">
    <property type="entry name" value="NAD_Glu_DH_ACT2"/>
</dbReference>
<dbReference type="Gene3D" id="3.40.50.720">
    <property type="entry name" value="NAD(P)-binding Rossmann-like Domain"/>
    <property type="match status" value="1"/>
</dbReference>
<dbReference type="PANTHER" id="PTHR43403">
    <property type="entry name" value="NAD-SPECIFIC GLUTAMATE DEHYDROGENASE"/>
    <property type="match status" value="1"/>
</dbReference>
<feature type="domain" description="NAD-specific glutamate dehydrogenase C-terminal" evidence="3">
    <location>
        <begin position="1238"/>
        <end position="1571"/>
    </location>
</feature>
<dbReference type="InterPro" id="IPR007780">
    <property type="entry name" value="NAD_Glu_DH_bac"/>
</dbReference>
<feature type="domain" description="NAD-glutamate dehydrogenase ACT2" evidence="5">
    <location>
        <begin position="388"/>
        <end position="475"/>
    </location>
</feature>
<evidence type="ECO:0000259" key="6">
    <source>
        <dbReference type="Pfam" id="PF21077"/>
    </source>
</evidence>
<dbReference type="PANTHER" id="PTHR43403:SF1">
    <property type="entry name" value="NAD-SPECIFIC GLUTAMATE DEHYDROGENASE"/>
    <property type="match status" value="1"/>
</dbReference>
<dbReference type="InterPro" id="IPR049059">
    <property type="entry name" value="NAD_Glu_DH_HM1"/>
</dbReference>
<dbReference type="Proteomes" id="UP000033632">
    <property type="component" value="Unassembled WGS sequence"/>
</dbReference>
<evidence type="ECO:0000313" key="8">
    <source>
        <dbReference type="Proteomes" id="UP000033632"/>
    </source>
</evidence>
<dbReference type="Pfam" id="PF21077">
    <property type="entry name" value="GDH_ACT3"/>
    <property type="match status" value="1"/>
</dbReference>
<dbReference type="GO" id="GO:0006538">
    <property type="term" value="P:L-glutamate catabolic process"/>
    <property type="evidence" value="ECO:0007669"/>
    <property type="project" value="InterPro"/>
</dbReference>
<sequence>MNEAVASTRAAILTRAEALRTDEPGLAEFLVAAIEATDGDDLSATTPEALEARLHAAFGLIPTEPPKKSTVHIATGTGSDPTSIDIVSPDMPFIVDTALAAVRAAGGSVRLLAHPVVFLAPNGGVSASHAPDRAPISVLHIEIEPLGETETLRAEIETAMGEVARAVHDWQPMLERLGQEAVNLAANRAGLAKAQVDEAVYFLGWLAENNFTFLGLREYRLEGRGDAAELVPLAQSGLGILADPSVRFLRSGPDFVEMTPQHLAFLADREPLLVTKANVRARVHRRVHMDYVGIKLYGSDGSVTGELRIVGLFTSQALATPHTEVPLIRRKVVEVIRRSGYEPDGHASRALLAALDTYPRDELFQITVDELAEYAHAVAALYDRPRVRVLPRIDQFDNFVSILVYIPRDRYDSDVRARVTAYLAERYDGRVSAYYPHFPEGDLVRLHVIIGRTGGPTPRPSRTELETNIEDLSRSFGDRIAAAAPEPAEITNFRDAFSPGYESRNTVADALADIAILGTLADETGIAIRLRRREGGEGKLGLKFYHRGSAIPLSDRVPMLEHFGFKVVDERTYTVSPRDGVLRYIHDMVLGPPEGLEVAPETMGASIEAAIAAVWYGETESDGLNALTLWAGLSWDEVALMRALSRYLRQVGISYSQRYLAQVAVTQHQASAALVNLFRALHDPANASEDAAETARAAIAAARDAATSLDEDRILARFHNLVEASVRTNFFQRGADGARRPALAIKFDCAAVDNLPAPRPFREIFVYSPRVEGVHLRFGAIARGGLRWSDRPEDFRTEVLGLVKAQQVKNAVIVPVGAKGGFVPKRLSLTMPREAWLAEGTESYKIFVGSLLDLTDNLVSGDVVPPEAVVRRDGDDPYLVVAADKGTATFSDTANTIALSRGYWLGDAFASGGSAGYDHKKMGITARGGWEAVKRHFREMDRNIQEEPFTVAGVGDMSGDVFGNGMLLSRQIRLVAAFDHRDIFLDPSPDAEASFAERARLFALPRSSWQDYDKELISKGGGVFPRSLKAIPLSPEIRELLGLTGASATPAEVMSAILAADVDLLWFGGIGTYIRASAETDAQAGDRANDAIRIDATKVRAKVIGEGANLGITQRGRIEYALAGGRINTDAIDNSAGVNSSDLEVNIKIALGPVVAGGTLSGDARNAFLTEMTDEVAALCLRNNYLQALALSLAERAGLADLPVQRDLMIGLEQRGLLSRTVEFLPDEAAIADRAATGRGLARPELAVLLAYAKLTLYADLLESPAIDDPYLAGELFRYFPEKLHARFPEAVTDHRLKREVIATVLANAMINRGGPGFVSELMAASSASPGDVALAYAATRDVYGLPQINVEIDALDNRVPGATQLALYGEVAALLSRETLWFLRNAQMGGDIAGLVARHARGVMELRRLLPELLPETIAEDLTATAARFVADGVPAELARTISELQVLAHASDVVLVAERMGTTTEAAARAFFGVFALFELWPIADQGRAIVLADRFDRMALDRALANLTRAQRDLTADILSAGTGPVSERIATWRGARPQAVERAVAAVADLTQGALTVSRLSVAAGLLADLAREG</sequence>
<dbReference type="EMBL" id="JZEX01000085">
    <property type="protein sequence ID" value="KKB12317.1"/>
    <property type="molecule type" value="Genomic_DNA"/>
</dbReference>
<dbReference type="RefSeq" id="WP_046108081.1">
    <property type="nucleotide sequence ID" value="NZ_JZEX01000085.1"/>
</dbReference>
<dbReference type="Pfam" id="PF05088">
    <property type="entry name" value="Bac_GDH_CD"/>
    <property type="match status" value="1"/>
</dbReference>
<comment type="caution">
    <text evidence="7">The sequence shown here is derived from an EMBL/GenBank/DDBJ whole genome shotgun (WGS) entry which is preliminary data.</text>
</comment>
<evidence type="ECO:0000259" key="3">
    <source>
        <dbReference type="Pfam" id="PF21074"/>
    </source>
</evidence>
<dbReference type="Pfam" id="PF21073">
    <property type="entry name" value="GDH_HM1"/>
    <property type="match status" value="1"/>
</dbReference>
<evidence type="ECO:0000313" key="7">
    <source>
        <dbReference type="EMBL" id="KKB12317.1"/>
    </source>
</evidence>
<dbReference type="InterPro" id="IPR048381">
    <property type="entry name" value="GDH_C"/>
</dbReference>
<dbReference type="PIRSF" id="PIRSF036761">
    <property type="entry name" value="GDH_Mll4104"/>
    <property type="match status" value="1"/>
</dbReference>
<accession>A0A0F5FVW0</accession>
<protein>
    <submittedName>
        <fullName evidence="7">NAD-glutamate dehydrogenase</fullName>
    </submittedName>
</protein>
<evidence type="ECO:0000259" key="5">
    <source>
        <dbReference type="Pfam" id="PF21076"/>
    </source>
</evidence>
<gene>
    <name evidence="7" type="ORF">VE25_07970</name>
</gene>
<dbReference type="PATRIC" id="fig|443610.3.peg.4163"/>
<organism evidence="7 8">
    <name type="scientific">Devosia geojensis</name>
    <dbReference type="NCBI Taxonomy" id="443610"/>
    <lineage>
        <taxon>Bacteria</taxon>
        <taxon>Pseudomonadati</taxon>
        <taxon>Pseudomonadota</taxon>
        <taxon>Alphaproteobacteria</taxon>
        <taxon>Hyphomicrobiales</taxon>
        <taxon>Devosiaceae</taxon>
        <taxon>Devosia</taxon>
    </lineage>
</organism>
<dbReference type="Pfam" id="PF21076">
    <property type="entry name" value="GDH_ACT2"/>
    <property type="match status" value="1"/>
</dbReference>
<feature type="domain" description="NAD-glutamate dehydrogenase catalytic" evidence="2">
    <location>
        <begin position="699"/>
        <end position="1193"/>
    </location>
</feature>
<dbReference type="SUPFAM" id="SSF51735">
    <property type="entry name" value="NAD(P)-binding Rossmann-fold domains"/>
    <property type="match status" value="1"/>
</dbReference>
<reference evidence="7 8" key="1">
    <citation type="submission" date="2015-03" db="EMBL/GenBank/DDBJ databases">
        <authorList>
            <person name="Hassan Y.I."/>
            <person name="Lepp D."/>
            <person name="Li X.-Z."/>
            <person name="Zhou T."/>
        </authorList>
    </citation>
    <scope>NUCLEOTIDE SEQUENCE [LARGE SCALE GENOMIC DNA]</scope>
    <source>
        <strain evidence="7 8">BD-c194</strain>
    </source>
</reference>
<dbReference type="SUPFAM" id="SSF53223">
    <property type="entry name" value="Aminoacid dehydrogenase-like, N-terminal domain"/>
    <property type="match status" value="1"/>
</dbReference>
<evidence type="ECO:0000259" key="4">
    <source>
        <dbReference type="Pfam" id="PF21075"/>
    </source>
</evidence>
<dbReference type="InterPro" id="IPR028971">
    <property type="entry name" value="NAD-GDH_cat"/>
</dbReference>
<keyword evidence="8" id="KW-1185">Reference proteome</keyword>
<evidence type="ECO:0000259" key="2">
    <source>
        <dbReference type="Pfam" id="PF05088"/>
    </source>
</evidence>
<dbReference type="Pfam" id="PF21075">
    <property type="entry name" value="GDH_ACT1"/>
    <property type="match status" value="1"/>
</dbReference>
<feature type="domain" description="NAD-glutamate dehydrogenase N-terminal ACT1" evidence="4">
    <location>
        <begin position="32"/>
        <end position="153"/>
    </location>
</feature>
<name>A0A0F5FVW0_9HYPH</name>
<dbReference type="GO" id="GO:0004069">
    <property type="term" value="F:L-aspartate:2-oxoglutarate aminotransferase activity"/>
    <property type="evidence" value="ECO:0007669"/>
    <property type="project" value="InterPro"/>
</dbReference>
<dbReference type="STRING" id="443610.VE25_07970"/>
<dbReference type="InterPro" id="IPR036291">
    <property type="entry name" value="NAD(P)-bd_dom_sf"/>
</dbReference>
<dbReference type="GO" id="GO:0004352">
    <property type="term" value="F:glutamate dehydrogenase (NAD+) activity"/>
    <property type="evidence" value="ECO:0007669"/>
    <property type="project" value="InterPro"/>
</dbReference>
<keyword evidence="1" id="KW-0560">Oxidoreductase</keyword>
<dbReference type="InterPro" id="IPR049056">
    <property type="entry name" value="NAD_Glu_DH_HM3"/>
</dbReference>
<dbReference type="Pfam" id="PF21074">
    <property type="entry name" value="GDH_C"/>
    <property type="match status" value="1"/>
</dbReference>